<dbReference type="AlphaFoldDB" id="A0A2T5BHK2"/>
<dbReference type="EMBL" id="PZZZ01000001">
    <property type="protein sequence ID" value="PTM98472.1"/>
    <property type="molecule type" value="Genomic_DNA"/>
</dbReference>
<gene>
    <name evidence="3" type="ORF">C7449_101135</name>
</gene>
<keyword evidence="1" id="KW-0732">Signal</keyword>
<evidence type="ECO:0000313" key="4">
    <source>
        <dbReference type="Proteomes" id="UP000241247"/>
    </source>
</evidence>
<feature type="domain" description="Surface antigen" evidence="2">
    <location>
        <begin position="24"/>
        <end position="133"/>
    </location>
</feature>
<name>A0A2T5BHK2_MYCDI</name>
<comment type="caution">
    <text evidence="3">The sequence shown here is derived from an EMBL/GenBank/DDBJ whole genome shotgun (WGS) entry which is preliminary data.</text>
</comment>
<reference evidence="3 4" key="1">
    <citation type="submission" date="2018-04" db="EMBL/GenBank/DDBJ databases">
        <title>Genomic Encyclopedia of Type Strains, Phase IV (KMG-IV): sequencing the most valuable type-strain genomes for metagenomic binning, comparative biology and taxonomic classification.</title>
        <authorList>
            <person name="Goeker M."/>
        </authorList>
    </citation>
    <scope>NUCLEOTIDE SEQUENCE [LARGE SCALE GENOMIC DNA]</scope>
    <source>
        <strain evidence="3 4">DSM 7138</strain>
    </source>
</reference>
<organism evidence="3 4">
    <name type="scientific">Mycoplana dimorpha</name>
    <dbReference type="NCBI Taxonomy" id="28320"/>
    <lineage>
        <taxon>Bacteria</taxon>
        <taxon>Pseudomonadati</taxon>
        <taxon>Pseudomonadota</taxon>
        <taxon>Alphaproteobacteria</taxon>
        <taxon>Hyphomicrobiales</taxon>
        <taxon>Rhizobiaceae</taxon>
        <taxon>Mycoplana</taxon>
    </lineage>
</organism>
<dbReference type="Proteomes" id="UP000241247">
    <property type="component" value="Unassembled WGS sequence"/>
</dbReference>
<proteinExistence type="predicted"/>
<dbReference type="OrthoDB" id="7677942at2"/>
<evidence type="ECO:0000259" key="2">
    <source>
        <dbReference type="Pfam" id="PF16998"/>
    </source>
</evidence>
<dbReference type="Pfam" id="PF16998">
    <property type="entry name" value="17kDa_Anti_2"/>
    <property type="match status" value="1"/>
</dbReference>
<accession>A0A2T5BHK2</accession>
<feature type="signal peptide" evidence="1">
    <location>
        <begin position="1"/>
        <end position="27"/>
    </location>
</feature>
<protein>
    <submittedName>
        <fullName evidence="3">Outer membrane surface antigen</fullName>
    </submittedName>
</protein>
<feature type="chain" id="PRO_5015412787" evidence="1">
    <location>
        <begin position="28"/>
        <end position="134"/>
    </location>
</feature>
<sequence length="134" mass="14089">MLRSRMALVAICLIPLSGCMSSGFDFADTTVDKGVRTASVPGGRADGTSDAATVRNAVSSTDLTRNAGTPIPWANTVSGSAGVVSSVSELSDEAGRKCRDFTTTLHSYTGVANYDGRTCVGRDGTWMLTRFDRQ</sequence>
<keyword evidence="4" id="KW-1185">Reference proteome</keyword>
<dbReference type="InterPro" id="IPR032635">
    <property type="entry name" value="Anti_2"/>
</dbReference>
<evidence type="ECO:0000256" key="1">
    <source>
        <dbReference type="SAM" id="SignalP"/>
    </source>
</evidence>
<evidence type="ECO:0000313" key="3">
    <source>
        <dbReference type="EMBL" id="PTM98472.1"/>
    </source>
</evidence>